<evidence type="ECO:0000256" key="4">
    <source>
        <dbReference type="ARBA" id="ARBA00022989"/>
    </source>
</evidence>
<evidence type="ECO:0000256" key="6">
    <source>
        <dbReference type="ARBA" id="ARBA00023136"/>
    </source>
</evidence>
<comment type="caution">
    <text evidence="13">The sequence shown here is derived from an EMBL/GenBank/DDBJ whole genome shotgun (WGS) entry which is preliminary data.</text>
</comment>
<evidence type="ECO:0000256" key="5">
    <source>
        <dbReference type="ARBA" id="ARBA00023065"/>
    </source>
</evidence>
<keyword evidence="4 11" id="KW-1133">Transmembrane helix</keyword>
<dbReference type="InterPro" id="IPR002110">
    <property type="entry name" value="Ankyrin_rpt"/>
</dbReference>
<feature type="transmembrane region" description="Helical" evidence="11">
    <location>
        <begin position="377"/>
        <end position="398"/>
    </location>
</feature>
<evidence type="ECO:0000256" key="1">
    <source>
        <dbReference type="ARBA" id="ARBA00004141"/>
    </source>
</evidence>
<feature type="compositionally biased region" description="Basic and acidic residues" evidence="10">
    <location>
        <begin position="13"/>
        <end position="27"/>
    </location>
</feature>
<reference evidence="13 14" key="1">
    <citation type="submission" date="2024-02" db="EMBL/GenBank/DDBJ databases">
        <authorList>
            <person name="Daric V."/>
            <person name="Darras S."/>
        </authorList>
    </citation>
    <scope>NUCLEOTIDE SEQUENCE [LARGE SCALE GENOMIC DNA]</scope>
</reference>
<keyword evidence="14" id="KW-1185">Reference proteome</keyword>
<evidence type="ECO:0000256" key="9">
    <source>
        <dbReference type="PROSITE-ProRule" id="PRU00023"/>
    </source>
</evidence>
<proteinExistence type="predicted"/>
<dbReference type="PROSITE" id="PS50088">
    <property type="entry name" value="ANK_REPEAT"/>
    <property type="match status" value="1"/>
</dbReference>
<evidence type="ECO:0000256" key="7">
    <source>
        <dbReference type="ARBA" id="ARBA00023303"/>
    </source>
</evidence>
<dbReference type="EMBL" id="CAWYQH010000046">
    <property type="protein sequence ID" value="CAK8677538.1"/>
    <property type="molecule type" value="Genomic_DNA"/>
</dbReference>
<dbReference type="Pfam" id="PF00520">
    <property type="entry name" value="Ion_trans"/>
    <property type="match status" value="1"/>
</dbReference>
<protein>
    <recommendedName>
        <fullName evidence="12">Ion transport domain-containing protein</fullName>
    </recommendedName>
</protein>
<feature type="transmembrane region" description="Helical" evidence="11">
    <location>
        <begin position="294"/>
        <end position="313"/>
    </location>
</feature>
<feature type="compositionally biased region" description="Basic and acidic residues" evidence="10">
    <location>
        <begin position="51"/>
        <end position="66"/>
    </location>
</feature>
<feature type="region of interest" description="Disordered" evidence="10">
    <location>
        <begin position="1"/>
        <end position="66"/>
    </location>
</feature>
<sequence length="507" mass="57720">MPGTSRNKTTQKQSEETHFMNTNEKKSYGASSQGTSAASDGNIEGHPSVRSGDDASSVEKSKLRNDAKNAVKDKDIAGFQTSLNELKYDCLFYAIDGEFVDGVKVALKQEDIQHAVIRDFSPDFAYGTTPMILAAIKNNHEILKILYQNGHELKKTSTLKSKDNQAKDFEDISECDDARRTGSRVFSEFPREAIGTTEHWYKAALGKVCDSSKLPGAPPTGWEVAITVWVVDSLFQEIFKCCKRGWRSYLKDWWTYWNWLMLALFIACICLRLLRYVKVIPVLGVLQVSLGRMIVNVLQFIVIFIIVLLPFGLGMNEVFWYYKTPEVKEALCTDSADNDFCTETYFGSLPVTLKGLFWALFGYVDPYQLALDDSPPFTLWMANLLLGVYCVVAIIIMLNMLIAMMSKSFEDTSENAEIEWKFSKTVTWLRFIRGEVGVLPPFNMICLPWWCIKICKRKCASKASASYQQMPEEEDPEETKKKKEKEDRNVLMNKLFDRYTKVNVPCS</sequence>
<feature type="repeat" description="ANK" evidence="9">
    <location>
        <begin position="126"/>
        <end position="158"/>
    </location>
</feature>
<evidence type="ECO:0000256" key="11">
    <source>
        <dbReference type="SAM" id="Phobius"/>
    </source>
</evidence>
<feature type="transmembrane region" description="Helical" evidence="11">
    <location>
        <begin position="253"/>
        <end position="274"/>
    </location>
</feature>
<gene>
    <name evidence="13" type="ORF">CVLEPA_LOCUS6908</name>
</gene>
<dbReference type="InterPro" id="IPR005821">
    <property type="entry name" value="Ion_trans_dom"/>
</dbReference>
<organism evidence="13 14">
    <name type="scientific">Clavelina lepadiformis</name>
    <name type="common">Light-bulb sea squirt</name>
    <name type="synonym">Ascidia lepadiformis</name>
    <dbReference type="NCBI Taxonomy" id="159417"/>
    <lineage>
        <taxon>Eukaryota</taxon>
        <taxon>Metazoa</taxon>
        <taxon>Chordata</taxon>
        <taxon>Tunicata</taxon>
        <taxon>Ascidiacea</taxon>
        <taxon>Aplousobranchia</taxon>
        <taxon>Clavelinidae</taxon>
        <taxon>Clavelina</taxon>
    </lineage>
</organism>
<feature type="domain" description="Ion transport" evidence="12">
    <location>
        <begin position="220"/>
        <end position="416"/>
    </location>
</feature>
<name>A0ABP0FHH5_CLALP</name>
<keyword evidence="9" id="KW-0040">ANK repeat</keyword>
<dbReference type="PANTHER" id="PTHR10117">
    <property type="entry name" value="TRANSIENT RECEPTOR POTENTIAL CHANNEL"/>
    <property type="match status" value="1"/>
</dbReference>
<feature type="compositionally biased region" description="Basic and acidic residues" evidence="10">
    <location>
        <begin position="478"/>
        <end position="487"/>
    </location>
</feature>
<evidence type="ECO:0000256" key="2">
    <source>
        <dbReference type="ARBA" id="ARBA00022448"/>
    </source>
</evidence>
<comment type="catalytic activity">
    <reaction evidence="8">
        <text>Ca(2+)(in) = Ca(2+)(out)</text>
        <dbReference type="Rhea" id="RHEA:29671"/>
        <dbReference type="ChEBI" id="CHEBI:29108"/>
    </reaction>
</comment>
<evidence type="ECO:0000313" key="13">
    <source>
        <dbReference type="EMBL" id="CAK8677538.1"/>
    </source>
</evidence>
<keyword evidence="2" id="KW-0813">Transport</keyword>
<keyword evidence="6 11" id="KW-0472">Membrane</keyword>
<dbReference type="Proteomes" id="UP001642483">
    <property type="component" value="Unassembled WGS sequence"/>
</dbReference>
<comment type="subcellular location">
    <subcellularLocation>
        <location evidence="1">Membrane</location>
        <topology evidence="1">Multi-pass membrane protein</topology>
    </subcellularLocation>
</comment>
<feature type="compositionally biased region" description="Polar residues" evidence="10">
    <location>
        <begin position="29"/>
        <end position="39"/>
    </location>
</feature>
<evidence type="ECO:0000256" key="3">
    <source>
        <dbReference type="ARBA" id="ARBA00022692"/>
    </source>
</evidence>
<feature type="compositionally biased region" description="Polar residues" evidence="10">
    <location>
        <begin position="1"/>
        <end position="12"/>
    </location>
</feature>
<evidence type="ECO:0000259" key="12">
    <source>
        <dbReference type="Pfam" id="PF00520"/>
    </source>
</evidence>
<evidence type="ECO:0000313" key="14">
    <source>
        <dbReference type="Proteomes" id="UP001642483"/>
    </source>
</evidence>
<keyword evidence="7" id="KW-0407">Ion channel</keyword>
<feature type="region of interest" description="Disordered" evidence="10">
    <location>
        <begin position="467"/>
        <end position="487"/>
    </location>
</feature>
<keyword evidence="3 11" id="KW-0812">Transmembrane</keyword>
<dbReference type="PANTHER" id="PTHR10117:SF54">
    <property type="entry name" value="TRANSIENT RECEPTOR POTENTIAL-GAMMA PROTEIN"/>
    <property type="match status" value="1"/>
</dbReference>
<evidence type="ECO:0000256" key="10">
    <source>
        <dbReference type="SAM" id="MobiDB-lite"/>
    </source>
</evidence>
<accession>A0ABP0FHH5</accession>
<keyword evidence="5" id="KW-0406">Ion transport</keyword>
<dbReference type="PRINTS" id="PR01097">
    <property type="entry name" value="TRNSRECEPTRP"/>
</dbReference>
<evidence type="ECO:0000256" key="8">
    <source>
        <dbReference type="ARBA" id="ARBA00036634"/>
    </source>
</evidence>
<dbReference type="InterPro" id="IPR002153">
    <property type="entry name" value="TRPC_channel"/>
</dbReference>